<dbReference type="KEGG" id="yca:F0T03_17845"/>
<keyword evidence="1" id="KW-1133">Transmembrane helix</keyword>
<feature type="transmembrane region" description="Helical" evidence="1">
    <location>
        <begin position="97"/>
        <end position="114"/>
    </location>
</feature>
<dbReference type="EMBL" id="CP043727">
    <property type="protein sequence ID" value="QHB33841.1"/>
    <property type="molecule type" value="Genomic_DNA"/>
</dbReference>
<feature type="transmembrane region" description="Helical" evidence="1">
    <location>
        <begin position="9"/>
        <end position="34"/>
    </location>
</feature>
<dbReference type="Proteomes" id="UP000464402">
    <property type="component" value="Chromosome"/>
</dbReference>
<dbReference type="AlphaFoldDB" id="A0A857F388"/>
<evidence type="ECO:0000313" key="2">
    <source>
        <dbReference type="EMBL" id="QHB33841.1"/>
    </source>
</evidence>
<feature type="transmembrane region" description="Helical" evidence="1">
    <location>
        <begin position="46"/>
        <end position="68"/>
    </location>
</feature>
<gene>
    <name evidence="2" type="ORF">F0T03_17845</name>
</gene>
<protein>
    <submittedName>
        <fullName evidence="2">Uncharacterized protein</fullName>
    </submittedName>
</protein>
<keyword evidence="3" id="KW-1185">Reference proteome</keyword>
<sequence>MGYRRKNRFFLKLIIFFISMVIIIGSYIFGSALYMSMFNVTSHRSVGMIFISFYFLLIASPILFVTLFVEFRVDFAILFFGICYLFFEWYSLHPLRVMLMGGSVVNGYIFILATRKYGVWEK</sequence>
<proteinExistence type="predicted"/>
<organism evidence="2 3">
    <name type="scientific">Yersinia canariae</name>
    <dbReference type="NCBI Taxonomy" id="2607663"/>
    <lineage>
        <taxon>Bacteria</taxon>
        <taxon>Pseudomonadati</taxon>
        <taxon>Pseudomonadota</taxon>
        <taxon>Gammaproteobacteria</taxon>
        <taxon>Enterobacterales</taxon>
        <taxon>Yersiniaceae</taxon>
        <taxon>Yersinia</taxon>
    </lineage>
</organism>
<evidence type="ECO:0000256" key="1">
    <source>
        <dbReference type="SAM" id="Phobius"/>
    </source>
</evidence>
<keyword evidence="1" id="KW-0812">Transmembrane</keyword>
<reference evidence="3" key="1">
    <citation type="submission" date="2019-09" db="EMBL/GenBank/DDBJ databases">
        <title>Yersinia canariae sp. nov., isolated from a human yersiniosis case.</title>
        <authorList>
            <person name="Nguyen S.V."/>
            <person name="Greig D."/>
            <person name="Hurley D."/>
            <person name="Cao Y."/>
            <person name="McCabe E."/>
            <person name="Mitchell M."/>
            <person name="Jenkins C."/>
            <person name="Fanning S."/>
        </authorList>
    </citation>
    <scope>NUCLEOTIDE SEQUENCE [LARGE SCALE GENOMIC DNA]</scope>
    <source>
        <strain evidence="3">NCTC 14382</strain>
    </source>
</reference>
<feature type="transmembrane region" description="Helical" evidence="1">
    <location>
        <begin position="75"/>
        <end position="91"/>
    </location>
</feature>
<accession>A0A857F388</accession>
<name>A0A857F388_9GAMM</name>
<evidence type="ECO:0000313" key="3">
    <source>
        <dbReference type="Proteomes" id="UP000464402"/>
    </source>
</evidence>
<keyword evidence="1" id="KW-0472">Membrane</keyword>